<name>A0A6A5HIP9_CAERE</name>
<dbReference type="Proteomes" id="UP000483820">
    <property type="component" value="Chromosome II"/>
</dbReference>
<dbReference type="InterPro" id="IPR021942">
    <property type="entry name" value="DUF3557"/>
</dbReference>
<dbReference type="RefSeq" id="XP_053590583.1">
    <property type="nucleotide sequence ID" value="XM_053726389.1"/>
</dbReference>
<dbReference type="AlphaFoldDB" id="A0A6A5HIP9"/>
<dbReference type="EMBL" id="WUAV01000002">
    <property type="protein sequence ID" value="KAF1767748.1"/>
    <property type="molecule type" value="Genomic_DNA"/>
</dbReference>
<gene>
    <name evidence="1" type="ORF">GCK72_007707</name>
</gene>
<dbReference type="PANTHER" id="PTHR31379:SF1">
    <property type="entry name" value="F-BOX C PROTEIN-RELATED"/>
    <property type="match status" value="1"/>
</dbReference>
<accession>A0A6A5HIP9</accession>
<dbReference type="CTD" id="78774497"/>
<organism evidence="1 2">
    <name type="scientific">Caenorhabditis remanei</name>
    <name type="common">Caenorhabditis vulgaris</name>
    <dbReference type="NCBI Taxonomy" id="31234"/>
    <lineage>
        <taxon>Eukaryota</taxon>
        <taxon>Metazoa</taxon>
        <taxon>Ecdysozoa</taxon>
        <taxon>Nematoda</taxon>
        <taxon>Chromadorea</taxon>
        <taxon>Rhabditida</taxon>
        <taxon>Rhabditina</taxon>
        <taxon>Rhabditomorpha</taxon>
        <taxon>Rhabditoidea</taxon>
        <taxon>Rhabditidae</taxon>
        <taxon>Peloderinae</taxon>
        <taxon>Caenorhabditis</taxon>
    </lineage>
</organism>
<evidence type="ECO:0000313" key="2">
    <source>
        <dbReference type="Proteomes" id="UP000483820"/>
    </source>
</evidence>
<proteinExistence type="predicted"/>
<sequence>MTYDLSYPGQRCIIEFLEANNRIHLVSRSPALQKAEKSIPFNLNHVQIASDALTLNNISMVIIPTTEQIPEDD</sequence>
<dbReference type="GeneID" id="78774497"/>
<dbReference type="PANTHER" id="PTHR31379">
    <property type="entry name" value="F-BOX C PROTEIN-RELATED-RELATED"/>
    <property type="match status" value="1"/>
</dbReference>
<reference evidence="1 2" key="1">
    <citation type="submission" date="2019-12" db="EMBL/GenBank/DDBJ databases">
        <title>Chromosome-level assembly of the Caenorhabditis remanei genome.</title>
        <authorList>
            <person name="Teterina A.A."/>
            <person name="Willis J.H."/>
            <person name="Phillips P.C."/>
        </authorList>
    </citation>
    <scope>NUCLEOTIDE SEQUENCE [LARGE SCALE GENOMIC DNA]</scope>
    <source>
        <strain evidence="1 2">PX506</strain>
        <tissue evidence="1">Whole organism</tissue>
    </source>
</reference>
<evidence type="ECO:0000313" key="1">
    <source>
        <dbReference type="EMBL" id="KAF1767748.1"/>
    </source>
</evidence>
<dbReference type="KEGG" id="crq:GCK72_007707"/>
<comment type="caution">
    <text evidence="1">The sequence shown here is derived from an EMBL/GenBank/DDBJ whole genome shotgun (WGS) entry which is preliminary data.</text>
</comment>
<protein>
    <submittedName>
        <fullName evidence="1">Uncharacterized protein</fullName>
    </submittedName>
</protein>